<reference evidence="1 2" key="1">
    <citation type="submission" date="2020-11" db="EMBL/GenBank/DDBJ databases">
        <title>Enhanced detection system for hospital associated transmission using whole genome sequencing surveillance.</title>
        <authorList>
            <person name="Harrison L.H."/>
            <person name="Van Tyne D."/>
            <person name="Marsh J.W."/>
            <person name="Griffith M.P."/>
            <person name="Snyder D.J."/>
            <person name="Cooper V.S."/>
            <person name="Mustapha M."/>
        </authorList>
    </citation>
    <scope>NUCLEOTIDE SEQUENCE [LARGE SCALE GENOMIC DNA]</scope>
    <source>
        <strain evidence="1 2">PSA00705</strain>
    </source>
</reference>
<dbReference type="RefSeq" id="WP_196913790.1">
    <property type="nucleotide sequence ID" value="NZ_JADTFC010000190.1"/>
</dbReference>
<evidence type="ECO:0000313" key="2">
    <source>
        <dbReference type="Proteomes" id="UP000608450"/>
    </source>
</evidence>
<sequence>MSLLKVDPLPPVQHFAVVPSTSVEDALHLAGTITSSIAELLNMYMQSDGEHSNLAALEFSAGLAAELISASVSALEKSRHQGDEA</sequence>
<name>A0ABS0KVM9_PSENT</name>
<dbReference type="EMBL" id="JADTFC010000190">
    <property type="protein sequence ID" value="MBG6292086.1"/>
    <property type="molecule type" value="Genomic_DNA"/>
</dbReference>
<dbReference type="Proteomes" id="UP000608450">
    <property type="component" value="Unassembled WGS sequence"/>
</dbReference>
<evidence type="ECO:0000313" key="1">
    <source>
        <dbReference type="EMBL" id="MBG6292086.1"/>
    </source>
</evidence>
<accession>A0ABS0KVM9</accession>
<evidence type="ECO:0008006" key="3">
    <source>
        <dbReference type="Google" id="ProtNLM"/>
    </source>
</evidence>
<protein>
    <recommendedName>
        <fullName evidence="3">DUF3077 domain-containing protein</fullName>
    </recommendedName>
</protein>
<organism evidence="1 2">
    <name type="scientific">Pseudomonas nitroreducens</name>
    <dbReference type="NCBI Taxonomy" id="46680"/>
    <lineage>
        <taxon>Bacteria</taxon>
        <taxon>Pseudomonadati</taxon>
        <taxon>Pseudomonadota</taxon>
        <taxon>Gammaproteobacteria</taxon>
        <taxon>Pseudomonadales</taxon>
        <taxon>Pseudomonadaceae</taxon>
        <taxon>Pseudomonas</taxon>
    </lineage>
</organism>
<gene>
    <name evidence="1" type="ORF">I5I61_31945</name>
</gene>
<comment type="caution">
    <text evidence="1">The sequence shown here is derived from an EMBL/GenBank/DDBJ whole genome shotgun (WGS) entry which is preliminary data.</text>
</comment>
<proteinExistence type="predicted"/>
<keyword evidence="2" id="KW-1185">Reference proteome</keyword>